<dbReference type="EMBL" id="CAUJNA010003459">
    <property type="protein sequence ID" value="CAJ1402580.1"/>
    <property type="molecule type" value="Genomic_DNA"/>
</dbReference>
<gene>
    <name evidence="1" type="ORF">EVOR1521_LOCUS25431</name>
</gene>
<protein>
    <submittedName>
        <fullName evidence="1">Uncharacterized protein</fullName>
    </submittedName>
</protein>
<name>A0AA36JAE9_9DINO</name>
<sequence>MDPGEMRLQDAIEATKALYLRDLPAHVCVGPMPVGGFTLPELPLRDLDAGAPSIKHFVDVVMDIPAGDMNIENIKAIFRDQADELPAVMKPKSRPIFDTATQYILLPQTDGNICLLKHTYVVDEKVTGQYVIKMLQGKGYEISWGTGNKKCARLVQKALDSLANDTTTAKLCRRYDLTVKDFEPEVRQVLEIVPHLRDQSLWLLGEPGKGDGEFRTTSDLDFFKGVPFTKRTPALYDDGSIGNEETMTRARWTNAKFVRNQLRIVLDNSYNPDAEPGDNLNDEDLVVSHTAFFSMIRPALGIMANTDAMAVMKRSVVVIFGKNHITFRLPSGQEIEANRIRRNKVDIIRGSSKGILNLRLMQKSSPMRNGKYVVLNVHENHFFAVQHVDGFVSEDEEYAHCAYSLRGGAKAHDVKAIVYGMTGGIDVQVRTMRCTSYSCRRTFGPNFFVDAGSKINTATPEDIDEVLFLSNKMGFTVDYLK</sequence>
<organism evidence="1 2">
    <name type="scientific">Effrenium voratum</name>
    <dbReference type="NCBI Taxonomy" id="2562239"/>
    <lineage>
        <taxon>Eukaryota</taxon>
        <taxon>Sar</taxon>
        <taxon>Alveolata</taxon>
        <taxon>Dinophyceae</taxon>
        <taxon>Suessiales</taxon>
        <taxon>Symbiodiniaceae</taxon>
        <taxon>Effrenium</taxon>
    </lineage>
</organism>
<dbReference type="AlphaFoldDB" id="A0AA36JAE9"/>
<keyword evidence="2" id="KW-1185">Reference proteome</keyword>
<dbReference type="Proteomes" id="UP001178507">
    <property type="component" value="Unassembled WGS sequence"/>
</dbReference>
<reference evidence="1" key="1">
    <citation type="submission" date="2023-08" db="EMBL/GenBank/DDBJ databases">
        <authorList>
            <person name="Chen Y."/>
            <person name="Shah S."/>
            <person name="Dougan E. K."/>
            <person name="Thang M."/>
            <person name="Chan C."/>
        </authorList>
    </citation>
    <scope>NUCLEOTIDE SEQUENCE</scope>
</reference>
<comment type="caution">
    <text evidence="1">The sequence shown here is derived from an EMBL/GenBank/DDBJ whole genome shotgun (WGS) entry which is preliminary data.</text>
</comment>
<evidence type="ECO:0000313" key="1">
    <source>
        <dbReference type="EMBL" id="CAJ1402580.1"/>
    </source>
</evidence>
<evidence type="ECO:0000313" key="2">
    <source>
        <dbReference type="Proteomes" id="UP001178507"/>
    </source>
</evidence>
<accession>A0AA36JAE9</accession>
<proteinExistence type="predicted"/>